<dbReference type="RefSeq" id="WP_369414708.1">
    <property type="nucleotide sequence ID" value="NZ_BOQE01000001.1"/>
</dbReference>
<dbReference type="InterPro" id="IPR007159">
    <property type="entry name" value="SpoVT-AbrB_dom"/>
</dbReference>
<reference evidence="2" key="1">
    <citation type="journal article" date="2023" name="Int. J. Syst. Evol. Microbiol.">
        <title>Collibacillus ludicampi gen. nov., sp. nov., a new soil bacterium of the family Alicyclobacillaceae.</title>
        <authorList>
            <person name="Jojima T."/>
            <person name="Ioku Y."/>
            <person name="Fukuta Y."/>
            <person name="Shirasaka N."/>
            <person name="Matsumura Y."/>
            <person name="Mori M."/>
        </authorList>
    </citation>
    <scope>NUCLEOTIDE SEQUENCE</scope>
    <source>
        <strain evidence="2">TP075</strain>
    </source>
</reference>
<dbReference type="PANTHER" id="PTHR36432">
    <property type="match status" value="1"/>
</dbReference>
<dbReference type="GO" id="GO:0003677">
    <property type="term" value="F:DNA binding"/>
    <property type="evidence" value="ECO:0007669"/>
    <property type="project" value="InterPro"/>
</dbReference>
<name>A0AAV4LFS5_9BACL</name>
<evidence type="ECO:0000313" key="3">
    <source>
        <dbReference type="Proteomes" id="UP001057291"/>
    </source>
</evidence>
<dbReference type="Pfam" id="PF04014">
    <property type="entry name" value="MazE_antitoxin"/>
    <property type="match status" value="1"/>
</dbReference>
<dbReference type="EMBL" id="BOQE01000001">
    <property type="protein sequence ID" value="GIM46681.1"/>
    <property type="molecule type" value="Genomic_DNA"/>
</dbReference>
<dbReference type="SUPFAM" id="SSF89447">
    <property type="entry name" value="AbrB/MazE/MraZ-like"/>
    <property type="match status" value="1"/>
</dbReference>
<organism evidence="2 3">
    <name type="scientific">Collibacillus ludicampi</name>
    <dbReference type="NCBI Taxonomy" id="2771369"/>
    <lineage>
        <taxon>Bacteria</taxon>
        <taxon>Bacillati</taxon>
        <taxon>Bacillota</taxon>
        <taxon>Bacilli</taxon>
        <taxon>Bacillales</taxon>
        <taxon>Alicyclobacillaceae</taxon>
        <taxon>Collibacillus</taxon>
    </lineage>
</organism>
<dbReference type="Gene3D" id="2.10.260.10">
    <property type="match status" value="1"/>
</dbReference>
<gene>
    <name evidence="2" type="ORF">DNHGIG_22300</name>
</gene>
<evidence type="ECO:0000313" key="2">
    <source>
        <dbReference type="EMBL" id="GIM46681.1"/>
    </source>
</evidence>
<proteinExistence type="predicted"/>
<comment type="caution">
    <text evidence="2">The sequence shown here is derived from an EMBL/GenBank/DDBJ whole genome shotgun (WGS) entry which is preliminary data.</text>
</comment>
<dbReference type="Proteomes" id="UP001057291">
    <property type="component" value="Unassembled WGS sequence"/>
</dbReference>
<dbReference type="AlphaFoldDB" id="A0AAV4LFS5"/>
<protein>
    <recommendedName>
        <fullName evidence="1">SpoVT-AbrB domain-containing protein</fullName>
    </recommendedName>
</protein>
<dbReference type="PANTHER" id="PTHR36432:SF4">
    <property type="entry name" value="TRANSITION STATE REGULATOR ABH-RELATED"/>
    <property type="match status" value="1"/>
</dbReference>
<accession>A0AAV4LFS5</accession>
<sequence>MGIFIFDNLGRVVLPKKLHDTFKIDVGDSLEIFVTNNQEIVFRKYEAVCHICGTVEEFIMVKGKQEYDIV</sequence>
<feature type="domain" description="SpoVT-AbrB" evidence="1">
    <location>
        <begin position="7"/>
        <end position="45"/>
    </location>
</feature>
<dbReference type="InterPro" id="IPR037914">
    <property type="entry name" value="SpoVT-AbrB_sf"/>
</dbReference>
<keyword evidence="3" id="KW-1185">Reference proteome</keyword>
<evidence type="ECO:0000259" key="1">
    <source>
        <dbReference type="Pfam" id="PF04014"/>
    </source>
</evidence>
<dbReference type="InterPro" id="IPR052731">
    <property type="entry name" value="B_subtilis_Trans_State_Reg"/>
</dbReference>